<evidence type="ECO:0000256" key="10">
    <source>
        <dbReference type="SAM" id="Phobius"/>
    </source>
</evidence>
<keyword evidence="2" id="KW-1003">Cell membrane</keyword>
<dbReference type="Ensembl" id="ENSMALT00000000207.1">
    <property type="protein sequence ID" value="ENSMALP00000000183.1"/>
    <property type="gene ID" value="ENSMALG00000000188.1"/>
</dbReference>
<dbReference type="CDD" id="cd15055">
    <property type="entry name" value="7tmA_TAARs"/>
    <property type="match status" value="1"/>
</dbReference>
<keyword evidence="8 9" id="KW-0807">Transducer</keyword>
<dbReference type="PROSITE" id="PS00237">
    <property type="entry name" value="G_PROTEIN_RECEP_F1_1"/>
    <property type="match status" value="1"/>
</dbReference>
<accession>A0A3Q3IA43</accession>
<evidence type="ECO:0000313" key="12">
    <source>
        <dbReference type="Ensembl" id="ENSMALP00000000183.1"/>
    </source>
</evidence>
<keyword evidence="13" id="KW-1185">Reference proteome</keyword>
<comment type="similarity">
    <text evidence="9">Belongs to the G-protein coupled receptor 1 family.</text>
</comment>
<keyword evidence="7 9" id="KW-0675">Receptor</keyword>
<evidence type="ECO:0000256" key="8">
    <source>
        <dbReference type="ARBA" id="ARBA00023224"/>
    </source>
</evidence>
<dbReference type="SUPFAM" id="SSF81321">
    <property type="entry name" value="Family A G protein-coupled receptor-like"/>
    <property type="match status" value="1"/>
</dbReference>
<dbReference type="PANTHER" id="PTHR24249">
    <property type="entry name" value="HISTAMINE RECEPTOR-RELATED G-PROTEIN COUPLED RECEPTOR"/>
    <property type="match status" value="1"/>
</dbReference>
<protein>
    <recommendedName>
        <fullName evidence="11">G-protein coupled receptors family 1 profile domain-containing protein</fullName>
    </recommendedName>
</protein>
<feature type="transmembrane region" description="Helical" evidence="10">
    <location>
        <begin position="113"/>
        <end position="135"/>
    </location>
</feature>
<evidence type="ECO:0000256" key="3">
    <source>
        <dbReference type="ARBA" id="ARBA00022692"/>
    </source>
</evidence>
<feature type="domain" description="G-protein coupled receptors family 1 profile" evidence="11">
    <location>
        <begin position="57"/>
        <end position="308"/>
    </location>
</feature>
<keyword evidence="5 9" id="KW-0297">G-protein coupled receptor</keyword>
<evidence type="ECO:0000313" key="13">
    <source>
        <dbReference type="Proteomes" id="UP000261600"/>
    </source>
</evidence>
<dbReference type="PANTHER" id="PTHR24249:SF381">
    <property type="entry name" value="TRACE AMINE ASSOCIATED RECEPTOR 19P-RELATED"/>
    <property type="match status" value="1"/>
</dbReference>
<dbReference type="PROSITE" id="PS50262">
    <property type="entry name" value="G_PROTEIN_RECEP_F1_2"/>
    <property type="match status" value="1"/>
</dbReference>
<feature type="transmembrane region" description="Helical" evidence="10">
    <location>
        <begin position="202"/>
        <end position="225"/>
    </location>
</feature>
<proteinExistence type="inferred from homology"/>
<dbReference type="GO" id="GO:0001594">
    <property type="term" value="F:trace-amine receptor activity"/>
    <property type="evidence" value="ECO:0007669"/>
    <property type="project" value="TreeGrafter"/>
</dbReference>
<dbReference type="InterPro" id="IPR050569">
    <property type="entry name" value="TAAR"/>
</dbReference>
<evidence type="ECO:0000256" key="6">
    <source>
        <dbReference type="ARBA" id="ARBA00023136"/>
    </source>
</evidence>
<dbReference type="AlphaFoldDB" id="A0A3Q3IA43"/>
<name>A0A3Q3IA43_MONAL</name>
<feature type="transmembrane region" description="Helical" evidence="10">
    <location>
        <begin position="41"/>
        <end position="65"/>
    </location>
</feature>
<sequence length="338" mass="38320">PDLRCGFCLQLPSITEEDELCYLQFLNTSCKKHTRPHSETMLGYIGLSFISLLTAFLNLLVIISISHFRQLYTPTNILLLSLAVADFIVGLLVIPLQIFLAEPCWFLDDLVCVLFYVLVFSIINVSIGNMVLISVDRYVAICDPLRYPTKITQKRVQIFVLLCWIYAVFYSFLLLYDNLKQPGRYNSCYGECVITYNGAVDIVLMFILPITAIIILYMRVFVVAVSQARAMRSHIAAVTLQRSVTVTAKKSEMKAARTLGVLVAVFLMCYCPSYCISLSGYDLIMGSSANTFINFLVYFNSCLNPVIYAFFYPWFRKSVKLIVTLEILQPNSCEANIL</sequence>
<dbReference type="InterPro" id="IPR000276">
    <property type="entry name" value="GPCR_Rhodpsn"/>
</dbReference>
<dbReference type="InterPro" id="IPR017452">
    <property type="entry name" value="GPCR_Rhodpsn_7TM"/>
</dbReference>
<dbReference type="Gene3D" id="1.20.1070.10">
    <property type="entry name" value="Rhodopsin 7-helix transmembrane proteins"/>
    <property type="match status" value="1"/>
</dbReference>
<reference evidence="12" key="2">
    <citation type="submission" date="2025-09" db="UniProtKB">
        <authorList>
            <consortium name="Ensembl"/>
        </authorList>
    </citation>
    <scope>IDENTIFICATION</scope>
</reference>
<evidence type="ECO:0000256" key="4">
    <source>
        <dbReference type="ARBA" id="ARBA00022989"/>
    </source>
</evidence>
<keyword evidence="6 10" id="KW-0472">Membrane</keyword>
<evidence type="ECO:0000256" key="9">
    <source>
        <dbReference type="RuleBase" id="RU000688"/>
    </source>
</evidence>
<evidence type="ECO:0000256" key="2">
    <source>
        <dbReference type="ARBA" id="ARBA00022475"/>
    </source>
</evidence>
<evidence type="ECO:0000256" key="7">
    <source>
        <dbReference type="ARBA" id="ARBA00023170"/>
    </source>
</evidence>
<organism evidence="12 13">
    <name type="scientific">Monopterus albus</name>
    <name type="common">Swamp eel</name>
    <dbReference type="NCBI Taxonomy" id="43700"/>
    <lineage>
        <taxon>Eukaryota</taxon>
        <taxon>Metazoa</taxon>
        <taxon>Chordata</taxon>
        <taxon>Craniata</taxon>
        <taxon>Vertebrata</taxon>
        <taxon>Euteleostomi</taxon>
        <taxon>Actinopterygii</taxon>
        <taxon>Neopterygii</taxon>
        <taxon>Teleostei</taxon>
        <taxon>Neoteleostei</taxon>
        <taxon>Acanthomorphata</taxon>
        <taxon>Anabantaria</taxon>
        <taxon>Synbranchiformes</taxon>
        <taxon>Synbranchidae</taxon>
        <taxon>Monopterus</taxon>
    </lineage>
</organism>
<dbReference type="Proteomes" id="UP000261600">
    <property type="component" value="Unplaced"/>
</dbReference>
<keyword evidence="4 10" id="KW-1133">Transmembrane helix</keyword>
<evidence type="ECO:0000256" key="1">
    <source>
        <dbReference type="ARBA" id="ARBA00004651"/>
    </source>
</evidence>
<dbReference type="Pfam" id="PF00001">
    <property type="entry name" value="7tm_1"/>
    <property type="match status" value="1"/>
</dbReference>
<dbReference type="GO" id="GO:0005886">
    <property type="term" value="C:plasma membrane"/>
    <property type="evidence" value="ECO:0007669"/>
    <property type="project" value="UniProtKB-SubCell"/>
</dbReference>
<dbReference type="SMART" id="SM01381">
    <property type="entry name" value="7TM_GPCR_Srsx"/>
    <property type="match status" value="1"/>
</dbReference>
<reference evidence="12" key="1">
    <citation type="submission" date="2025-08" db="UniProtKB">
        <authorList>
            <consortium name="Ensembl"/>
        </authorList>
    </citation>
    <scope>IDENTIFICATION</scope>
</reference>
<feature type="transmembrane region" description="Helical" evidence="10">
    <location>
        <begin position="259"/>
        <end position="280"/>
    </location>
</feature>
<dbReference type="PRINTS" id="PR00237">
    <property type="entry name" value="GPCRRHODOPSN"/>
</dbReference>
<evidence type="ECO:0000259" key="11">
    <source>
        <dbReference type="PROSITE" id="PS50262"/>
    </source>
</evidence>
<evidence type="ECO:0000256" key="5">
    <source>
        <dbReference type="ARBA" id="ARBA00023040"/>
    </source>
</evidence>
<feature type="transmembrane region" description="Helical" evidence="10">
    <location>
        <begin position="77"/>
        <end position="101"/>
    </location>
</feature>
<feature type="transmembrane region" description="Helical" evidence="10">
    <location>
        <begin position="292"/>
        <end position="315"/>
    </location>
</feature>
<keyword evidence="3 9" id="KW-0812">Transmembrane</keyword>
<feature type="transmembrane region" description="Helical" evidence="10">
    <location>
        <begin position="156"/>
        <end position="176"/>
    </location>
</feature>
<comment type="subcellular location">
    <subcellularLocation>
        <location evidence="1">Cell membrane</location>
        <topology evidence="1">Multi-pass membrane protein</topology>
    </subcellularLocation>
</comment>